<reference evidence="1 2" key="1">
    <citation type="submission" date="2020-04" db="EMBL/GenBank/DDBJ databases">
        <title>Genome-Wide Identification of 5-Methylcytosine Sites in Bacterial Genomes By High-Throughput Sequencing of MspJI Restriction Fragments.</title>
        <authorList>
            <person name="Wu V."/>
        </authorList>
    </citation>
    <scope>NUCLEOTIDE SEQUENCE [LARGE SCALE GENOMIC DNA]</scope>
    <source>
        <strain evidence="1 2">CCAP 1403/13f</strain>
    </source>
</reference>
<sequence>MSVGAKHLEDKLSVIAKNSSPNASPVQLSVVRCPLSVGEIIFPLPPLFPVPSHFVCSNSAFILSNVTFICPNICCGVTPN</sequence>
<gene>
    <name evidence="1" type="ORF">HGD76_16550</name>
</gene>
<reference evidence="1 2" key="2">
    <citation type="submission" date="2020-04" db="EMBL/GenBank/DDBJ databases">
        <authorList>
            <person name="Fomenkov A."/>
            <person name="Anton B.P."/>
            <person name="Roberts R.J."/>
        </authorList>
    </citation>
    <scope>NUCLEOTIDE SEQUENCE [LARGE SCALE GENOMIC DNA]</scope>
    <source>
        <strain evidence="1 2">CCAP 1403/13f</strain>
    </source>
</reference>
<evidence type="ECO:0000313" key="1">
    <source>
        <dbReference type="EMBL" id="QJB42855.1"/>
    </source>
</evidence>
<protein>
    <submittedName>
        <fullName evidence="1">Uncharacterized protein</fullName>
    </submittedName>
</protein>
<accession>A0A6H2BTE3</accession>
<dbReference type="Proteomes" id="UP000502433">
    <property type="component" value="Chromosome"/>
</dbReference>
<organism evidence="1 2">
    <name type="scientific">Dolichospermum flos-aquae CCAP 1403/13F</name>
    <dbReference type="NCBI Taxonomy" id="315271"/>
    <lineage>
        <taxon>Bacteria</taxon>
        <taxon>Bacillati</taxon>
        <taxon>Cyanobacteriota</taxon>
        <taxon>Cyanophyceae</taxon>
        <taxon>Nostocales</taxon>
        <taxon>Aphanizomenonaceae</taxon>
        <taxon>Dolichospermum</taxon>
    </lineage>
</organism>
<dbReference type="RefSeq" id="WP_168204340.1">
    <property type="nucleotide sequence ID" value="NZ_CP051206.1"/>
</dbReference>
<proteinExistence type="predicted"/>
<dbReference type="KEGG" id="dfs:HGD76_16550"/>
<evidence type="ECO:0000313" key="2">
    <source>
        <dbReference type="Proteomes" id="UP000502433"/>
    </source>
</evidence>
<dbReference type="AlphaFoldDB" id="A0A6H2BTE3"/>
<dbReference type="EMBL" id="CP051206">
    <property type="protein sequence ID" value="QJB42855.1"/>
    <property type="molecule type" value="Genomic_DNA"/>
</dbReference>
<name>A0A6H2BTE3_DOLFA</name>